<accession>A0A931I768</accession>
<dbReference type="Proteomes" id="UP000655751">
    <property type="component" value="Unassembled WGS sequence"/>
</dbReference>
<name>A0A931I768_9NOCA</name>
<dbReference type="AlphaFoldDB" id="A0A931I768"/>
<dbReference type="InterPro" id="IPR036689">
    <property type="entry name" value="ESAT-6-like_sf"/>
</dbReference>
<proteinExistence type="predicted"/>
<organism evidence="1 2">
    <name type="scientific">Nocardia bovistercoris</name>
    <dbReference type="NCBI Taxonomy" id="2785916"/>
    <lineage>
        <taxon>Bacteria</taxon>
        <taxon>Bacillati</taxon>
        <taxon>Actinomycetota</taxon>
        <taxon>Actinomycetes</taxon>
        <taxon>Mycobacteriales</taxon>
        <taxon>Nocardiaceae</taxon>
        <taxon>Nocardia</taxon>
    </lineage>
</organism>
<dbReference type="InterPro" id="IPR010310">
    <property type="entry name" value="T7SS_ESAT-6-like"/>
</dbReference>
<comment type="caution">
    <text evidence="1">The sequence shown here is derived from an EMBL/GenBank/DDBJ whole genome shotgun (WGS) entry which is preliminary data.</text>
</comment>
<sequence>MAEASLSIELAEVQALGRLAYTIATECKSGYSTLVADTRFTIDSWSGNNSDTFAAGWSEFHEGADQVWDALFELAEKLGVTAETLATTDQTRATGLSSLDLP</sequence>
<dbReference type="RefSeq" id="WP_196148399.1">
    <property type="nucleotide sequence ID" value="NZ_JADMLG010000002.1"/>
</dbReference>
<keyword evidence="2" id="KW-1185">Reference proteome</keyword>
<gene>
    <name evidence="1" type="ORF">IT779_07515</name>
</gene>
<dbReference type="Gene3D" id="1.10.287.1060">
    <property type="entry name" value="ESAT-6-like"/>
    <property type="match status" value="1"/>
</dbReference>
<reference evidence="1" key="1">
    <citation type="submission" date="2020-11" db="EMBL/GenBank/DDBJ databases">
        <title>Nocardia NEAU-351.nov., a novel actinomycete isolated from the cow dung.</title>
        <authorList>
            <person name="Zhang X."/>
        </authorList>
    </citation>
    <scope>NUCLEOTIDE SEQUENCE</scope>
    <source>
        <strain evidence="1">NEAU-351</strain>
    </source>
</reference>
<protein>
    <submittedName>
        <fullName evidence="1">WXG100 family type VII secretion target</fullName>
    </submittedName>
</protein>
<dbReference type="EMBL" id="JADMLG010000002">
    <property type="protein sequence ID" value="MBH0776129.1"/>
    <property type="molecule type" value="Genomic_DNA"/>
</dbReference>
<evidence type="ECO:0000313" key="1">
    <source>
        <dbReference type="EMBL" id="MBH0776129.1"/>
    </source>
</evidence>
<dbReference type="Pfam" id="PF06013">
    <property type="entry name" value="WXG100"/>
    <property type="match status" value="1"/>
</dbReference>
<dbReference type="SUPFAM" id="SSF140453">
    <property type="entry name" value="EsxAB dimer-like"/>
    <property type="match status" value="1"/>
</dbReference>
<evidence type="ECO:0000313" key="2">
    <source>
        <dbReference type="Proteomes" id="UP000655751"/>
    </source>
</evidence>